<evidence type="ECO:0000259" key="2">
    <source>
        <dbReference type="Pfam" id="PF22693"/>
    </source>
</evidence>
<evidence type="ECO:0000256" key="1">
    <source>
        <dbReference type="SAM" id="MobiDB-lite"/>
    </source>
</evidence>
<feature type="compositionally biased region" description="Polar residues" evidence="1">
    <location>
        <begin position="296"/>
        <end position="307"/>
    </location>
</feature>
<evidence type="ECO:0000313" key="3">
    <source>
        <dbReference type="EMBL" id="KAF0472551.1"/>
    </source>
</evidence>
<feature type="domain" description="MACPF-like" evidence="2">
    <location>
        <begin position="193"/>
        <end position="396"/>
    </location>
</feature>
<organism evidence="3 4">
    <name type="scientific">Gigaspora margarita</name>
    <dbReference type="NCBI Taxonomy" id="4874"/>
    <lineage>
        <taxon>Eukaryota</taxon>
        <taxon>Fungi</taxon>
        <taxon>Fungi incertae sedis</taxon>
        <taxon>Mucoromycota</taxon>
        <taxon>Glomeromycotina</taxon>
        <taxon>Glomeromycetes</taxon>
        <taxon>Diversisporales</taxon>
        <taxon>Gigasporaceae</taxon>
        <taxon>Gigaspora</taxon>
    </lineage>
</organism>
<dbReference type="AlphaFoldDB" id="A0A8H3XLM3"/>
<dbReference type="Pfam" id="PF22693">
    <property type="entry name" value="MACPF_1"/>
    <property type="match status" value="1"/>
</dbReference>
<accession>A0A8H3XLM3</accession>
<evidence type="ECO:0000313" key="4">
    <source>
        <dbReference type="Proteomes" id="UP000439903"/>
    </source>
</evidence>
<feature type="region of interest" description="Disordered" evidence="1">
    <location>
        <begin position="1"/>
        <end position="26"/>
    </location>
</feature>
<keyword evidence="4" id="KW-1185">Reference proteome</keyword>
<feature type="region of interest" description="Disordered" evidence="1">
    <location>
        <begin position="292"/>
        <end position="322"/>
    </location>
</feature>
<sequence length="436" mass="50154">MDGDNDQNNIRKRKQNDKDDKKIKSQKQNENYVVVLFIKSYKINPEKPSQHSKKLSKDAKLDEVRNELMKSKHSDDVCIMGSNCRFLDFSRDKAEIEPDDESNYDLLEIVDDKHTLYIIQKNEFNLTKLMFEKGLMIKDDGSITRAPEQAFEIINDKIIIKKICSYEDKVHECKHETTAECKRSLIFDGKLSTWSEWCPAFLNLNLSCKIQKNTNHETKTKHSCERIKKGELLISDADFKVKEEFINDIKNALNDTEDKISKLRKVSEKYGHFYARRLILGGVAIKNEEYTKSSETDGTQINGTFSVHGNKNNNSNDGNTKNTKIIDAQVSNDTKHNSNDSYINNYEEIIGGKFPDDKDKNQWRKSLTDGATWEIIGYDKIHSLFELLSESLQKEILGVFGHQILKAKIEEIEFNLGSKKSQVYELSSVVKVLAIG</sequence>
<dbReference type="Proteomes" id="UP000439903">
    <property type="component" value="Unassembled WGS sequence"/>
</dbReference>
<comment type="caution">
    <text evidence="3">The sequence shown here is derived from an EMBL/GenBank/DDBJ whole genome shotgun (WGS) entry which is preliminary data.</text>
</comment>
<dbReference type="InterPro" id="IPR054586">
    <property type="entry name" value="MACPF_1_fungal"/>
</dbReference>
<protein>
    <submittedName>
        <fullName evidence="3">Chitin synthase regulatory factor chr2</fullName>
    </submittedName>
</protein>
<feature type="compositionally biased region" description="Low complexity" evidence="1">
    <location>
        <begin position="309"/>
        <end position="322"/>
    </location>
</feature>
<reference evidence="3 4" key="1">
    <citation type="journal article" date="2019" name="Environ. Microbiol.">
        <title>At the nexus of three kingdoms: the genome of the mycorrhizal fungus Gigaspora margarita provides insights into plant, endobacterial and fungal interactions.</title>
        <authorList>
            <person name="Venice F."/>
            <person name="Ghignone S."/>
            <person name="Salvioli di Fossalunga A."/>
            <person name="Amselem J."/>
            <person name="Novero M."/>
            <person name="Xianan X."/>
            <person name="Sedzielewska Toro K."/>
            <person name="Morin E."/>
            <person name="Lipzen A."/>
            <person name="Grigoriev I.V."/>
            <person name="Henrissat B."/>
            <person name="Martin F.M."/>
            <person name="Bonfante P."/>
        </authorList>
    </citation>
    <scope>NUCLEOTIDE SEQUENCE [LARGE SCALE GENOMIC DNA]</scope>
    <source>
        <strain evidence="3 4">BEG34</strain>
    </source>
</reference>
<proteinExistence type="predicted"/>
<name>A0A8H3XLM3_GIGMA</name>
<gene>
    <name evidence="3" type="ORF">F8M41_025002</name>
</gene>
<dbReference type="OrthoDB" id="2449940at2759"/>
<dbReference type="EMBL" id="WTPW01000875">
    <property type="protein sequence ID" value="KAF0472551.1"/>
    <property type="molecule type" value="Genomic_DNA"/>
</dbReference>